<dbReference type="GO" id="GO:0009507">
    <property type="term" value="C:chloroplast"/>
    <property type="evidence" value="ECO:0007669"/>
    <property type="project" value="UniProtKB-SubCell"/>
</dbReference>
<dbReference type="InterPro" id="IPR027417">
    <property type="entry name" value="P-loop_NTPase"/>
</dbReference>
<dbReference type="GO" id="GO:0015937">
    <property type="term" value="P:coenzyme A biosynthetic process"/>
    <property type="evidence" value="ECO:0007669"/>
    <property type="project" value="UniProtKB-KW"/>
</dbReference>
<evidence type="ECO:0000256" key="7">
    <source>
        <dbReference type="ARBA" id="ARBA00022840"/>
    </source>
</evidence>
<evidence type="ECO:0000313" key="11">
    <source>
        <dbReference type="Proteomes" id="UP000011087"/>
    </source>
</evidence>
<dbReference type="AlphaFoldDB" id="L1IAI5"/>
<evidence type="ECO:0008006" key="12">
    <source>
        <dbReference type="Google" id="ProtNLM"/>
    </source>
</evidence>
<evidence type="ECO:0000256" key="3">
    <source>
        <dbReference type="ARBA" id="ARBA00022490"/>
    </source>
</evidence>
<dbReference type="NCBIfam" id="TIGR00152">
    <property type="entry name" value="dephospho-CoA kinase"/>
    <property type="match status" value="1"/>
</dbReference>
<reference evidence="11" key="2">
    <citation type="submission" date="2012-11" db="EMBL/GenBank/DDBJ databases">
        <authorList>
            <person name="Kuo A."/>
            <person name="Curtis B.A."/>
            <person name="Tanifuji G."/>
            <person name="Burki F."/>
            <person name="Gruber A."/>
            <person name="Irimia M."/>
            <person name="Maruyama S."/>
            <person name="Arias M.C."/>
            <person name="Ball S.G."/>
            <person name="Gile G.H."/>
            <person name="Hirakawa Y."/>
            <person name="Hopkins J.F."/>
            <person name="Rensing S.A."/>
            <person name="Schmutz J."/>
            <person name="Symeonidi A."/>
            <person name="Elias M."/>
            <person name="Eveleigh R.J."/>
            <person name="Herman E.K."/>
            <person name="Klute M.J."/>
            <person name="Nakayama T."/>
            <person name="Obornik M."/>
            <person name="Reyes-Prieto A."/>
            <person name="Armbrust E.V."/>
            <person name="Aves S.J."/>
            <person name="Beiko R.G."/>
            <person name="Coutinho P."/>
            <person name="Dacks J.B."/>
            <person name="Durnford D.G."/>
            <person name="Fast N.M."/>
            <person name="Green B.R."/>
            <person name="Grisdale C."/>
            <person name="Hempe F."/>
            <person name="Henrissat B."/>
            <person name="Hoppner M.P."/>
            <person name="Ishida K.-I."/>
            <person name="Kim E."/>
            <person name="Koreny L."/>
            <person name="Kroth P.G."/>
            <person name="Liu Y."/>
            <person name="Malik S.-B."/>
            <person name="Maier U.G."/>
            <person name="McRose D."/>
            <person name="Mock T."/>
            <person name="Neilson J.A."/>
            <person name="Onodera N.T."/>
            <person name="Poole A.M."/>
            <person name="Pritham E.J."/>
            <person name="Richards T.A."/>
            <person name="Rocap G."/>
            <person name="Roy S.W."/>
            <person name="Sarai C."/>
            <person name="Schaack S."/>
            <person name="Shirato S."/>
            <person name="Slamovits C.H."/>
            <person name="Spencer D.F."/>
            <person name="Suzuki S."/>
            <person name="Worden A.Z."/>
            <person name="Zauner S."/>
            <person name="Barry K."/>
            <person name="Bell C."/>
            <person name="Bharti A.K."/>
            <person name="Crow J.A."/>
            <person name="Grimwood J."/>
            <person name="Kramer R."/>
            <person name="Lindquist E."/>
            <person name="Lucas S."/>
            <person name="Salamov A."/>
            <person name="McFadden G.I."/>
            <person name="Lane C.E."/>
            <person name="Keeling P.J."/>
            <person name="Gray M.W."/>
            <person name="Grigoriev I.V."/>
            <person name="Archibald J.M."/>
        </authorList>
    </citation>
    <scope>NUCLEOTIDE SEQUENCE</scope>
    <source>
        <strain evidence="11">CCMP2712</strain>
    </source>
</reference>
<dbReference type="STRING" id="905079.L1IAI5"/>
<dbReference type="FunFam" id="3.40.50.300:FF:000991">
    <property type="entry name" value="Dephospho-CoA kinase"/>
    <property type="match status" value="1"/>
</dbReference>
<evidence type="ECO:0000256" key="5">
    <source>
        <dbReference type="ARBA" id="ARBA00022741"/>
    </source>
</evidence>
<keyword evidence="8" id="KW-0173">Coenzyme A biosynthesis</keyword>
<dbReference type="PaxDb" id="55529-EKX32840"/>
<evidence type="ECO:0000256" key="1">
    <source>
        <dbReference type="ARBA" id="ARBA00004229"/>
    </source>
</evidence>
<keyword evidence="3" id="KW-0963">Cytoplasm</keyword>
<dbReference type="PANTHER" id="PTHR10695:SF46">
    <property type="entry name" value="BIFUNCTIONAL COENZYME A SYNTHASE-RELATED"/>
    <property type="match status" value="1"/>
</dbReference>
<evidence type="ECO:0000256" key="8">
    <source>
        <dbReference type="ARBA" id="ARBA00022993"/>
    </source>
</evidence>
<dbReference type="SUPFAM" id="SSF52540">
    <property type="entry name" value="P-loop containing nucleoside triphosphate hydrolases"/>
    <property type="match status" value="1"/>
</dbReference>
<organism evidence="9">
    <name type="scientific">Guillardia theta (strain CCMP2712)</name>
    <name type="common">Cryptophyte</name>
    <dbReference type="NCBI Taxonomy" id="905079"/>
    <lineage>
        <taxon>Eukaryota</taxon>
        <taxon>Cryptophyceae</taxon>
        <taxon>Pyrenomonadales</taxon>
        <taxon>Geminigeraceae</taxon>
        <taxon>Guillardia</taxon>
    </lineage>
</organism>
<reference evidence="10" key="3">
    <citation type="submission" date="2015-06" db="UniProtKB">
        <authorList>
            <consortium name="EnsemblProtists"/>
        </authorList>
    </citation>
    <scope>IDENTIFICATION</scope>
</reference>
<sequence>MLGSFNGADVNSLCRQGGEVGEEEFVRCTSPDVLPYIVGLTGGIASGKSTISGMLKEEGCEIVDCDKLGHRAYLKGSETFKRVVEAFGSQVVDPSSGEIDRRSLASIVFGDAEQMKVLNGIVWPAIRELAVEEMKGMRERGVELCVMEAAVLLEACWDDFVDEVWTVIVPEEKSKERLMKRNNISEEDAKKRISAQMTNQDRMKRSDIIISNEWDTEQTNQQVK</sequence>
<dbReference type="EMBL" id="JH993169">
    <property type="protein sequence ID" value="EKX32840.1"/>
    <property type="molecule type" value="Genomic_DNA"/>
</dbReference>
<proteinExistence type="inferred from homology"/>
<evidence type="ECO:0000313" key="10">
    <source>
        <dbReference type="EnsemblProtists" id="EKX32840"/>
    </source>
</evidence>
<dbReference type="EnsemblProtists" id="EKX32840">
    <property type="protein sequence ID" value="EKX32840"/>
    <property type="gene ID" value="GUITHDRAFT_81948"/>
</dbReference>
<gene>
    <name evidence="9" type="ORF">GUITHDRAFT_81948</name>
</gene>
<dbReference type="PROSITE" id="PS51219">
    <property type="entry name" value="DPCK"/>
    <property type="match status" value="1"/>
</dbReference>
<dbReference type="InterPro" id="IPR001977">
    <property type="entry name" value="Depp_CoAkinase"/>
</dbReference>
<dbReference type="Pfam" id="PF01121">
    <property type="entry name" value="CoaE"/>
    <property type="match status" value="1"/>
</dbReference>
<comment type="similarity">
    <text evidence="2">Belongs to the CoaE family.</text>
</comment>
<reference evidence="9 11" key="1">
    <citation type="journal article" date="2012" name="Nature">
        <title>Algal genomes reveal evolutionary mosaicism and the fate of nucleomorphs.</title>
        <authorList>
            <consortium name="DOE Joint Genome Institute"/>
            <person name="Curtis B.A."/>
            <person name="Tanifuji G."/>
            <person name="Burki F."/>
            <person name="Gruber A."/>
            <person name="Irimia M."/>
            <person name="Maruyama S."/>
            <person name="Arias M.C."/>
            <person name="Ball S.G."/>
            <person name="Gile G.H."/>
            <person name="Hirakawa Y."/>
            <person name="Hopkins J.F."/>
            <person name="Kuo A."/>
            <person name="Rensing S.A."/>
            <person name="Schmutz J."/>
            <person name="Symeonidi A."/>
            <person name="Elias M."/>
            <person name="Eveleigh R.J."/>
            <person name="Herman E.K."/>
            <person name="Klute M.J."/>
            <person name="Nakayama T."/>
            <person name="Obornik M."/>
            <person name="Reyes-Prieto A."/>
            <person name="Armbrust E.V."/>
            <person name="Aves S.J."/>
            <person name="Beiko R.G."/>
            <person name="Coutinho P."/>
            <person name="Dacks J.B."/>
            <person name="Durnford D.G."/>
            <person name="Fast N.M."/>
            <person name="Green B.R."/>
            <person name="Grisdale C.J."/>
            <person name="Hempel F."/>
            <person name="Henrissat B."/>
            <person name="Hoppner M.P."/>
            <person name="Ishida K."/>
            <person name="Kim E."/>
            <person name="Koreny L."/>
            <person name="Kroth P.G."/>
            <person name="Liu Y."/>
            <person name="Malik S.B."/>
            <person name="Maier U.G."/>
            <person name="McRose D."/>
            <person name="Mock T."/>
            <person name="Neilson J.A."/>
            <person name="Onodera N.T."/>
            <person name="Poole A.M."/>
            <person name="Pritham E.J."/>
            <person name="Richards T.A."/>
            <person name="Rocap G."/>
            <person name="Roy S.W."/>
            <person name="Sarai C."/>
            <person name="Schaack S."/>
            <person name="Shirato S."/>
            <person name="Slamovits C.H."/>
            <person name="Spencer D.F."/>
            <person name="Suzuki S."/>
            <person name="Worden A.Z."/>
            <person name="Zauner S."/>
            <person name="Barry K."/>
            <person name="Bell C."/>
            <person name="Bharti A.K."/>
            <person name="Crow J.A."/>
            <person name="Grimwood J."/>
            <person name="Kramer R."/>
            <person name="Lindquist E."/>
            <person name="Lucas S."/>
            <person name="Salamov A."/>
            <person name="McFadden G.I."/>
            <person name="Lane C.E."/>
            <person name="Keeling P.J."/>
            <person name="Gray M.W."/>
            <person name="Grigoriev I.V."/>
            <person name="Archibald J.M."/>
        </authorList>
    </citation>
    <scope>NUCLEOTIDE SEQUENCE</scope>
    <source>
        <strain evidence="9 11">CCMP2712</strain>
    </source>
</reference>
<dbReference type="CDD" id="cd02022">
    <property type="entry name" value="DPCK"/>
    <property type="match status" value="1"/>
</dbReference>
<dbReference type="GeneID" id="17289568"/>
<dbReference type="GO" id="GO:0005524">
    <property type="term" value="F:ATP binding"/>
    <property type="evidence" value="ECO:0007669"/>
    <property type="project" value="UniProtKB-KW"/>
</dbReference>
<keyword evidence="7" id="KW-0067">ATP-binding</keyword>
<name>L1IAI5_GUITC</name>
<feature type="non-terminal residue" evidence="9">
    <location>
        <position position="1"/>
    </location>
</feature>
<evidence type="ECO:0000256" key="4">
    <source>
        <dbReference type="ARBA" id="ARBA00022679"/>
    </source>
</evidence>
<evidence type="ECO:0000313" key="9">
    <source>
        <dbReference type="EMBL" id="EKX32840.1"/>
    </source>
</evidence>
<evidence type="ECO:0000256" key="6">
    <source>
        <dbReference type="ARBA" id="ARBA00022777"/>
    </source>
</evidence>
<dbReference type="OMA" id="IIWETRI"/>
<dbReference type="GO" id="GO:0004140">
    <property type="term" value="F:dephospho-CoA kinase activity"/>
    <property type="evidence" value="ECO:0007669"/>
    <property type="project" value="InterPro"/>
</dbReference>
<dbReference type="Proteomes" id="UP000011087">
    <property type="component" value="Unassembled WGS sequence"/>
</dbReference>
<dbReference type="eggNOG" id="KOG3220">
    <property type="taxonomic scope" value="Eukaryota"/>
</dbReference>
<evidence type="ECO:0000256" key="2">
    <source>
        <dbReference type="ARBA" id="ARBA00009018"/>
    </source>
</evidence>
<dbReference type="HOGENOM" id="CLU_057180_2_1_1"/>
<keyword evidence="11" id="KW-1185">Reference proteome</keyword>
<keyword evidence="6" id="KW-0418">Kinase</keyword>
<dbReference type="Gene3D" id="3.40.50.300">
    <property type="entry name" value="P-loop containing nucleotide triphosphate hydrolases"/>
    <property type="match status" value="1"/>
</dbReference>
<dbReference type="OrthoDB" id="247245at2759"/>
<accession>L1IAI5</accession>
<keyword evidence="4" id="KW-0808">Transferase</keyword>
<dbReference type="PANTHER" id="PTHR10695">
    <property type="entry name" value="DEPHOSPHO-COA KINASE-RELATED"/>
    <property type="match status" value="1"/>
</dbReference>
<protein>
    <recommendedName>
        <fullName evidence="12">Dephospho-CoA kinase</fullName>
    </recommendedName>
</protein>
<dbReference type="HAMAP" id="MF_00376">
    <property type="entry name" value="Dephospho_CoA_kinase"/>
    <property type="match status" value="1"/>
</dbReference>
<keyword evidence="5" id="KW-0547">Nucleotide-binding</keyword>
<comment type="subcellular location">
    <subcellularLocation>
        <location evidence="1">Plastid</location>
        <location evidence="1">Chloroplast</location>
    </subcellularLocation>
</comment>
<dbReference type="KEGG" id="gtt:GUITHDRAFT_81948"/>
<dbReference type="RefSeq" id="XP_005819820.1">
    <property type="nucleotide sequence ID" value="XM_005819763.1"/>
</dbReference>